<keyword evidence="3" id="KW-0862">Zinc</keyword>
<comment type="caution">
    <text evidence="6">The sequence shown here is derived from an EMBL/GenBank/DDBJ whole genome shotgun (WGS) entry which is preliminary data.</text>
</comment>
<dbReference type="PANTHER" id="PTHR14493:SF153">
    <property type="entry name" value="ZINC FINGER CCCH DOMAIN-CONTAINING PROTEIN 24"/>
    <property type="match status" value="1"/>
</dbReference>
<dbReference type="InterPro" id="IPR002110">
    <property type="entry name" value="Ankyrin_rpt"/>
</dbReference>
<dbReference type="PROSITE" id="PS50297">
    <property type="entry name" value="ANK_REP_REGION"/>
    <property type="match status" value="1"/>
</dbReference>
<name>A0A199US22_ANACO</name>
<protein>
    <submittedName>
        <fullName evidence="6">Zinc finger CCCH domain-containing protein 30</fullName>
    </submittedName>
</protein>
<keyword evidence="1" id="KW-0479">Metal-binding</keyword>
<dbReference type="PANTHER" id="PTHR14493">
    <property type="entry name" value="UNKEMPT FAMILY MEMBER"/>
    <property type="match status" value="1"/>
</dbReference>
<evidence type="ECO:0000256" key="1">
    <source>
        <dbReference type="ARBA" id="ARBA00022723"/>
    </source>
</evidence>
<gene>
    <name evidence="6" type="ORF">ACMD2_19209</name>
</gene>
<dbReference type="SUPFAM" id="SSF48403">
    <property type="entry name" value="Ankyrin repeat"/>
    <property type="match status" value="1"/>
</dbReference>
<evidence type="ECO:0000256" key="3">
    <source>
        <dbReference type="ARBA" id="ARBA00022833"/>
    </source>
</evidence>
<evidence type="ECO:0000313" key="6">
    <source>
        <dbReference type="EMBL" id="OAY67554.1"/>
    </source>
</evidence>
<dbReference type="Gene3D" id="1.25.40.20">
    <property type="entry name" value="Ankyrin repeat-containing domain"/>
    <property type="match status" value="1"/>
</dbReference>
<dbReference type="InterPro" id="IPR036770">
    <property type="entry name" value="Ankyrin_rpt-contain_sf"/>
</dbReference>
<evidence type="ECO:0000313" key="7">
    <source>
        <dbReference type="Proteomes" id="UP000092600"/>
    </source>
</evidence>
<dbReference type="AlphaFoldDB" id="A0A199US22"/>
<organism evidence="6 7">
    <name type="scientific">Ananas comosus</name>
    <name type="common">Pineapple</name>
    <name type="synonym">Ananas ananas</name>
    <dbReference type="NCBI Taxonomy" id="4615"/>
    <lineage>
        <taxon>Eukaryota</taxon>
        <taxon>Viridiplantae</taxon>
        <taxon>Streptophyta</taxon>
        <taxon>Embryophyta</taxon>
        <taxon>Tracheophyta</taxon>
        <taxon>Spermatophyta</taxon>
        <taxon>Magnoliopsida</taxon>
        <taxon>Liliopsida</taxon>
        <taxon>Poales</taxon>
        <taxon>Bromeliaceae</taxon>
        <taxon>Bromelioideae</taxon>
        <taxon>Ananas</taxon>
    </lineage>
</organism>
<dbReference type="SMART" id="SM00248">
    <property type="entry name" value="ANK"/>
    <property type="match status" value="2"/>
</dbReference>
<dbReference type="InterPro" id="IPR045234">
    <property type="entry name" value="Unkempt-like"/>
</dbReference>
<feature type="compositionally biased region" description="Basic residues" evidence="5">
    <location>
        <begin position="229"/>
        <end position="238"/>
    </location>
</feature>
<evidence type="ECO:0000256" key="5">
    <source>
        <dbReference type="SAM" id="MobiDB-lite"/>
    </source>
</evidence>
<dbReference type="PROSITE" id="PS50088">
    <property type="entry name" value="ANK_REPEAT"/>
    <property type="match status" value="1"/>
</dbReference>
<dbReference type="EMBL" id="LSRQ01005476">
    <property type="protein sequence ID" value="OAY67554.1"/>
    <property type="molecule type" value="Genomic_DNA"/>
</dbReference>
<dbReference type="Pfam" id="PF12796">
    <property type="entry name" value="Ank_2"/>
    <property type="match status" value="1"/>
</dbReference>
<keyword evidence="4" id="KW-0040">ANK repeat</keyword>
<feature type="region of interest" description="Disordered" evidence="5">
    <location>
        <begin position="1"/>
        <end position="54"/>
    </location>
</feature>
<proteinExistence type="predicted"/>
<feature type="repeat" description="ANK" evidence="4">
    <location>
        <begin position="141"/>
        <end position="176"/>
    </location>
</feature>
<feature type="compositionally biased region" description="Low complexity" evidence="5">
    <location>
        <begin position="191"/>
        <end position="205"/>
    </location>
</feature>
<dbReference type="GO" id="GO:0008270">
    <property type="term" value="F:zinc ion binding"/>
    <property type="evidence" value="ECO:0007669"/>
    <property type="project" value="UniProtKB-KW"/>
</dbReference>
<evidence type="ECO:0000256" key="4">
    <source>
        <dbReference type="PROSITE-ProRule" id="PRU00023"/>
    </source>
</evidence>
<reference evidence="6 7" key="1">
    <citation type="journal article" date="2016" name="DNA Res.">
        <title>The draft genome of MD-2 pineapple using hybrid error correction of long reads.</title>
        <authorList>
            <person name="Redwan R.M."/>
            <person name="Saidin A."/>
            <person name="Kumar S.V."/>
        </authorList>
    </citation>
    <scope>NUCLEOTIDE SEQUENCE [LARGE SCALE GENOMIC DNA]</scope>
    <source>
        <strain evidence="7">cv. MD2</strain>
        <tissue evidence="6">Leaf</tissue>
    </source>
</reference>
<sequence>MCGGPERIKPSEEPHNNPTMRSPPPNLSVDVPDSPSSPSSPSSSSVSSPSPSPHVASLLLELAANNDAAALRRLLVVLPAGAADEEGVWYGRRRGTAPAPAQMARELRTPLMVAATYGSVEALGVLLSAPSVDVNRRSSSDAATALHCAAASASPSAPSAVRLLLSAGADPSSPTPRRLPSDLVLSPPHSRPQTLLLRLSSSTPTTLPPPPPKTHHHHHHHQDQSHPNHRERKRRGRGRGSSLSSPEIRRRCRT</sequence>
<evidence type="ECO:0000256" key="2">
    <source>
        <dbReference type="ARBA" id="ARBA00022771"/>
    </source>
</evidence>
<feature type="compositionally biased region" description="Low complexity" evidence="5">
    <location>
        <begin position="27"/>
        <end position="49"/>
    </location>
</feature>
<accession>A0A199US22</accession>
<feature type="compositionally biased region" description="Basic and acidic residues" evidence="5">
    <location>
        <begin position="1"/>
        <end position="15"/>
    </location>
</feature>
<dbReference type="STRING" id="4615.A0A199US22"/>
<feature type="region of interest" description="Disordered" evidence="5">
    <location>
        <begin position="167"/>
        <end position="254"/>
    </location>
</feature>
<dbReference type="Proteomes" id="UP000092600">
    <property type="component" value="Unassembled WGS sequence"/>
</dbReference>
<keyword evidence="2" id="KW-0863">Zinc-finger</keyword>